<evidence type="ECO:0000256" key="1">
    <source>
        <dbReference type="SAM" id="MobiDB-lite"/>
    </source>
</evidence>
<feature type="compositionally biased region" description="Low complexity" evidence="1">
    <location>
        <begin position="33"/>
        <end position="52"/>
    </location>
</feature>
<feature type="compositionally biased region" description="Basic and acidic residues" evidence="1">
    <location>
        <begin position="82"/>
        <end position="93"/>
    </location>
</feature>
<gene>
    <name evidence="2" type="ORF">CPB83DRAFT_893542</name>
</gene>
<feature type="region of interest" description="Disordered" evidence="1">
    <location>
        <begin position="1"/>
        <end position="236"/>
    </location>
</feature>
<dbReference type="EMBL" id="MU157846">
    <property type="protein sequence ID" value="KAF9529452.1"/>
    <property type="molecule type" value="Genomic_DNA"/>
</dbReference>
<keyword evidence="3" id="KW-1185">Reference proteome</keyword>
<sequence length="323" mass="36194">MSNANRSSTRLAGKPRQVVPGAKRPASSKESSRTSSNSSSNSNTSTRFSSGRTGLSDREKQRLARVREAQRKELQGKQAQASREENRRMRDTEQDVDGEQDEPSVGQKRNRSSSMDNNNEGDNGGLANAPDQSGTRHSSRQPGSPDSSPPSEGEDGDNQQRLSHRNLFLDEDDEEEGEDSQTNFINFRRTDGQEENEQEEDEQEDEDDQESDMFESKEVTVTSGKTTRKKARASEDHDSSKVVECDFPSEILPLARQGKAYFRKRAAFGSAFPPRGLLERDAYIYDLLMEAAKDEAETSDLFVDLLKQCSDRYPILYAKLATF</sequence>
<dbReference type="Proteomes" id="UP000807306">
    <property type="component" value="Unassembled WGS sequence"/>
</dbReference>
<feature type="compositionally biased region" description="Polar residues" evidence="1">
    <location>
        <begin position="1"/>
        <end position="10"/>
    </location>
</feature>
<feature type="compositionally biased region" description="Polar residues" evidence="1">
    <location>
        <begin position="112"/>
        <end position="121"/>
    </location>
</feature>
<feature type="non-terminal residue" evidence="2">
    <location>
        <position position="323"/>
    </location>
</feature>
<feature type="compositionally biased region" description="Low complexity" evidence="1">
    <location>
        <begin position="142"/>
        <end position="151"/>
    </location>
</feature>
<feature type="compositionally biased region" description="Acidic residues" evidence="1">
    <location>
        <begin position="169"/>
        <end position="179"/>
    </location>
</feature>
<protein>
    <submittedName>
        <fullName evidence="2">Uncharacterized protein</fullName>
    </submittedName>
</protein>
<proteinExistence type="predicted"/>
<organism evidence="2 3">
    <name type="scientific">Crepidotus variabilis</name>
    <dbReference type="NCBI Taxonomy" id="179855"/>
    <lineage>
        <taxon>Eukaryota</taxon>
        <taxon>Fungi</taxon>
        <taxon>Dikarya</taxon>
        <taxon>Basidiomycota</taxon>
        <taxon>Agaricomycotina</taxon>
        <taxon>Agaricomycetes</taxon>
        <taxon>Agaricomycetidae</taxon>
        <taxon>Agaricales</taxon>
        <taxon>Agaricineae</taxon>
        <taxon>Crepidotaceae</taxon>
        <taxon>Crepidotus</taxon>
    </lineage>
</organism>
<evidence type="ECO:0000313" key="3">
    <source>
        <dbReference type="Proteomes" id="UP000807306"/>
    </source>
</evidence>
<comment type="caution">
    <text evidence="2">The sequence shown here is derived from an EMBL/GenBank/DDBJ whole genome shotgun (WGS) entry which is preliminary data.</text>
</comment>
<evidence type="ECO:0000313" key="2">
    <source>
        <dbReference type="EMBL" id="KAF9529452.1"/>
    </source>
</evidence>
<accession>A0A9P6EIG6</accession>
<feature type="compositionally biased region" description="Acidic residues" evidence="1">
    <location>
        <begin position="193"/>
        <end position="213"/>
    </location>
</feature>
<reference evidence="2" key="1">
    <citation type="submission" date="2020-11" db="EMBL/GenBank/DDBJ databases">
        <authorList>
            <consortium name="DOE Joint Genome Institute"/>
            <person name="Ahrendt S."/>
            <person name="Riley R."/>
            <person name="Andreopoulos W."/>
            <person name="Labutti K."/>
            <person name="Pangilinan J."/>
            <person name="Ruiz-Duenas F.J."/>
            <person name="Barrasa J.M."/>
            <person name="Sanchez-Garcia M."/>
            <person name="Camarero S."/>
            <person name="Miyauchi S."/>
            <person name="Serrano A."/>
            <person name="Linde D."/>
            <person name="Babiker R."/>
            <person name="Drula E."/>
            <person name="Ayuso-Fernandez I."/>
            <person name="Pacheco R."/>
            <person name="Padilla G."/>
            <person name="Ferreira P."/>
            <person name="Barriuso J."/>
            <person name="Kellner H."/>
            <person name="Castanera R."/>
            <person name="Alfaro M."/>
            <person name="Ramirez L."/>
            <person name="Pisabarro A.G."/>
            <person name="Kuo A."/>
            <person name="Tritt A."/>
            <person name="Lipzen A."/>
            <person name="He G."/>
            <person name="Yan M."/>
            <person name="Ng V."/>
            <person name="Cullen D."/>
            <person name="Martin F."/>
            <person name="Rosso M.-N."/>
            <person name="Henrissat B."/>
            <person name="Hibbett D."/>
            <person name="Martinez A.T."/>
            <person name="Grigoriev I.V."/>
        </authorList>
    </citation>
    <scope>NUCLEOTIDE SEQUENCE</scope>
    <source>
        <strain evidence="2">CBS 506.95</strain>
    </source>
</reference>
<feature type="compositionally biased region" description="Basic and acidic residues" evidence="1">
    <location>
        <begin position="55"/>
        <end position="75"/>
    </location>
</feature>
<name>A0A9P6EIG6_9AGAR</name>
<dbReference type="AlphaFoldDB" id="A0A9P6EIG6"/>